<evidence type="ECO:0000256" key="2">
    <source>
        <dbReference type="ARBA" id="ARBA00022729"/>
    </source>
</evidence>
<dbReference type="Proteomes" id="UP000825935">
    <property type="component" value="Chromosome 2"/>
</dbReference>
<dbReference type="Pfam" id="PF04885">
    <property type="entry name" value="Stig1"/>
    <property type="match status" value="1"/>
</dbReference>
<comment type="similarity">
    <text evidence="1">Belongs to the STIG1 family.</text>
</comment>
<sequence length="153" mass="16516">MMRTTQRFQFILAANGVFLLVLVVFMQTSPVVGTSAEAAKDEDYPTIRKGGGITMARSLKALPLSDLLNRFGGCNTHPHICSERRNELCCRGRCRNVHSDAMHCGRCGRTCPHAQACCGGSCVDLNSDAAHCGSCDNFCYAGVSCQRGLCGYD</sequence>
<dbReference type="PANTHER" id="PTHR33227:SF48">
    <property type="entry name" value="STIGMA-SPECIFIC STIG1-LIKE PROTEIN 4"/>
    <property type="match status" value="1"/>
</dbReference>
<dbReference type="OrthoDB" id="2013942at2759"/>
<evidence type="ECO:0000256" key="1">
    <source>
        <dbReference type="ARBA" id="ARBA00006010"/>
    </source>
</evidence>
<evidence type="ECO:0000256" key="3">
    <source>
        <dbReference type="SAM" id="SignalP"/>
    </source>
</evidence>
<proteinExistence type="inferred from homology"/>
<name>A0A8T2VC36_CERRI</name>
<dbReference type="EMBL" id="CM035407">
    <property type="protein sequence ID" value="KAH7444760.1"/>
    <property type="molecule type" value="Genomic_DNA"/>
</dbReference>
<protein>
    <recommendedName>
        <fullName evidence="6">Stigma-specific STIG1-like protein 1</fullName>
    </recommendedName>
</protein>
<reference evidence="4" key="1">
    <citation type="submission" date="2021-08" db="EMBL/GenBank/DDBJ databases">
        <title>WGS assembly of Ceratopteris richardii.</title>
        <authorList>
            <person name="Marchant D.B."/>
            <person name="Chen G."/>
            <person name="Jenkins J."/>
            <person name="Shu S."/>
            <person name="Leebens-Mack J."/>
            <person name="Grimwood J."/>
            <person name="Schmutz J."/>
            <person name="Soltis P."/>
            <person name="Soltis D."/>
            <person name="Chen Z.-H."/>
        </authorList>
    </citation>
    <scope>NUCLEOTIDE SEQUENCE</scope>
    <source>
        <strain evidence="4">Whitten #5841</strain>
        <tissue evidence="4">Leaf</tissue>
    </source>
</reference>
<feature type="chain" id="PRO_5035748054" description="Stigma-specific STIG1-like protein 1" evidence="3">
    <location>
        <begin position="34"/>
        <end position="153"/>
    </location>
</feature>
<organism evidence="4 5">
    <name type="scientific">Ceratopteris richardii</name>
    <name type="common">Triangle waterfern</name>
    <dbReference type="NCBI Taxonomy" id="49495"/>
    <lineage>
        <taxon>Eukaryota</taxon>
        <taxon>Viridiplantae</taxon>
        <taxon>Streptophyta</taxon>
        <taxon>Embryophyta</taxon>
        <taxon>Tracheophyta</taxon>
        <taxon>Polypodiopsida</taxon>
        <taxon>Polypodiidae</taxon>
        <taxon>Polypodiales</taxon>
        <taxon>Pteridineae</taxon>
        <taxon>Pteridaceae</taxon>
        <taxon>Parkerioideae</taxon>
        <taxon>Ceratopteris</taxon>
    </lineage>
</organism>
<gene>
    <name evidence="4" type="ORF">KP509_02G090300</name>
</gene>
<accession>A0A8T2VC36</accession>
<keyword evidence="2 3" id="KW-0732">Signal</keyword>
<evidence type="ECO:0000313" key="5">
    <source>
        <dbReference type="Proteomes" id="UP000825935"/>
    </source>
</evidence>
<dbReference type="PANTHER" id="PTHR33227">
    <property type="entry name" value="STIGMA-SPECIFIC STIG1-LIKE PROTEIN 3"/>
    <property type="match status" value="1"/>
</dbReference>
<dbReference type="OMA" id="NTHPHIC"/>
<dbReference type="AlphaFoldDB" id="A0A8T2VC36"/>
<evidence type="ECO:0000313" key="4">
    <source>
        <dbReference type="EMBL" id="KAH7444760.1"/>
    </source>
</evidence>
<comment type="caution">
    <text evidence="4">The sequence shown here is derived from an EMBL/GenBank/DDBJ whole genome shotgun (WGS) entry which is preliminary data.</text>
</comment>
<feature type="signal peptide" evidence="3">
    <location>
        <begin position="1"/>
        <end position="33"/>
    </location>
</feature>
<evidence type="ECO:0008006" key="6">
    <source>
        <dbReference type="Google" id="ProtNLM"/>
    </source>
</evidence>
<dbReference type="InterPro" id="IPR006969">
    <property type="entry name" value="Stig-like"/>
</dbReference>
<keyword evidence="5" id="KW-1185">Reference proteome</keyword>